<dbReference type="Proteomes" id="UP001049176">
    <property type="component" value="Chromosome 3"/>
</dbReference>
<proteinExistence type="predicted"/>
<keyword evidence="3" id="KW-1185">Reference proteome</keyword>
<evidence type="ECO:0000313" key="3">
    <source>
        <dbReference type="Proteomes" id="UP001049176"/>
    </source>
</evidence>
<dbReference type="EMBL" id="CM032183">
    <property type="protein sequence ID" value="KAG7096148.1"/>
    <property type="molecule type" value="Genomic_DNA"/>
</dbReference>
<dbReference type="OrthoDB" id="3097611at2759"/>
<feature type="compositionally biased region" description="Low complexity" evidence="1">
    <location>
        <begin position="301"/>
        <end position="315"/>
    </location>
</feature>
<feature type="region of interest" description="Disordered" evidence="1">
    <location>
        <begin position="156"/>
        <end position="341"/>
    </location>
</feature>
<dbReference type="GeneID" id="66075897"/>
<evidence type="ECO:0000256" key="1">
    <source>
        <dbReference type="SAM" id="MobiDB-lite"/>
    </source>
</evidence>
<organism evidence="2 3">
    <name type="scientific">Marasmius oreades</name>
    <name type="common">fairy-ring Marasmius</name>
    <dbReference type="NCBI Taxonomy" id="181124"/>
    <lineage>
        <taxon>Eukaryota</taxon>
        <taxon>Fungi</taxon>
        <taxon>Dikarya</taxon>
        <taxon>Basidiomycota</taxon>
        <taxon>Agaricomycotina</taxon>
        <taxon>Agaricomycetes</taxon>
        <taxon>Agaricomycetidae</taxon>
        <taxon>Agaricales</taxon>
        <taxon>Marasmiineae</taxon>
        <taxon>Marasmiaceae</taxon>
        <taxon>Marasmius</taxon>
    </lineage>
</organism>
<evidence type="ECO:0008006" key="4">
    <source>
        <dbReference type="Google" id="ProtNLM"/>
    </source>
</evidence>
<sequence length="700" mass="78627">MSLLPGLTEFNNHGIEVFNNDLYRVHRCFQDAVTRPVKNEDERKALIKAAFQFEERGLNRIADEFRAKHTHRLFPTAVGSLCAAVSRLAPPEIQPDAWILSADELALWDSYNLPACNLRLSPNQNYLSEVAPLAVFSPPAWTPEYRRSLDLAQRRSLSAKKARPPPSESSEVEIEAVPPIKKPRLSSSAKRTSTTEPETASEDGVDNAAEDDEEEDDSGESEVDELRSSPPPMTRPTRGRARGSGQGRGRGRVEVIILNWPHPKPLPKPAPSRRSTTIREDDERPSPSVPLTVEGRPTTRSTTAGSSKAPPASSKNTVSEKGKGRAVSISPPPAKKNIQRRRMDMESHDVKHLLAQSSVEVPYRFDVPRGEAFSLRDILESGRSMKAEMWISCLTCIIARVECNYVGRSDKCARCKTYRYLCDWILPQDEAFSQMDQVRAWGAPTPGHFHERMVELTRLLKTQDRLSVTICSLADTLSLTRKSIITSPKSPGEVTMIKSFLYTIFPSIMRLAIEQLYAMLAHYAYPANFIPPIGGPYFQDDNRIVLRIPLSTEREAELAIQLQFLVAIRHNGPYLQFILLFDPAQGRIYHGPLNNHRFHPTSRKVFNRLGNAMARVGFLKLKVASIPGAIEAWAYEVNFFLPLVPDSALYLPEHGYYGFYSFEPNTARYSFPGSINYTPEEGMIDGFQCNISNYQLALEL</sequence>
<accession>A0A9P8ABA5</accession>
<name>A0A9P8ABA5_9AGAR</name>
<protein>
    <recommendedName>
        <fullName evidence="4">Zn(2)-C6 fungal-type domain-containing protein</fullName>
    </recommendedName>
</protein>
<feature type="compositionally biased region" description="Acidic residues" evidence="1">
    <location>
        <begin position="199"/>
        <end position="223"/>
    </location>
</feature>
<evidence type="ECO:0000313" key="2">
    <source>
        <dbReference type="EMBL" id="KAG7096148.1"/>
    </source>
</evidence>
<gene>
    <name evidence="2" type="ORF">E1B28_006821</name>
</gene>
<comment type="caution">
    <text evidence="2">The sequence shown here is derived from an EMBL/GenBank/DDBJ whole genome shotgun (WGS) entry which is preliminary data.</text>
</comment>
<dbReference type="KEGG" id="more:E1B28_006821"/>
<reference evidence="2" key="1">
    <citation type="journal article" date="2021" name="Genome Biol. Evol.">
        <title>The assembled and annotated genome of the fairy-ring fungus Marasmius oreades.</title>
        <authorList>
            <person name="Hiltunen M."/>
            <person name="Ament-Velasquez S.L."/>
            <person name="Johannesson H."/>
        </authorList>
    </citation>
    <scope>NUCLEOTIDE SEQUENCE</scope>
    <source>
        <strain evidence="2">03SP1</strain>
    </source>
</reference>
<dbReference type="AlphaFoldDB" id="A0A9P8ABA5"/>
<feature type="compositionally biased region" description="Polar residues" evidence="1">
    <location>
        <begin position="185"/>
        <end position="198"/>
    </location>
</feature>
<dbReference type="RefSeq" id="XP_043012618.1">
    <property type="nucleotide sequence ID" value="XM_043151522.1"/>
</dbReference>